<sequence length="146" mass="16769">MEEKNIYKCARQKSGLTQLKAAELLSISVETIKTYENNKRNPSDEIILMMAKVYKNEYLIYQHFKQKSAASVLLPEISERNLSSAALTLHRQMKKYIDHEEKLFDISSNDKVDEDEVKDFSEILGSLDEIVGAIMSLKFCSNKTEV</sequence>
<dbReference type="InterPro" id="IPR001387">
    <property type="entry name" value="Cro/C1-type_HTH"/>
</dbReference>
<dbReference type="HOGENOM" id="CLU_120937_0_0_9"/>
<keyword evidence="3" id="KW-1185">Reference proteome</keyword>
<dbReference type="RefSeq" id="WP_003415560.1">
    <property type="nucleotide sequence ID" value="NZ_ACOM01000005.1"/>
</dbReference>
<proteinExistence type="predicted"/>
<evidence type="ECO:0000313" key="3">
    <source>
        <dbReference type="Proteomes" id="UP000003081"/>
    </source>
</evidence>
<comment type="caution">
    <text evidence="2">The sequence shown here is derived from an EMBL/GenBank/DDBJ whole genome shotgun (WGS) entry which is preliminary data.</text>
</comment>
<dbReference type="GO" id="GO:0003677">
    <property type="term" value="F:DNA binding"/>
    <property type="evidence" value="ECO:0007669"/>
    <property type="project" value="InterPro"/>
</dbReference>
<gene>
    <name evidence="2" type="ORF">CLP_2949</name>
</gene>
<dbReference type="EMBL" id="ACOM01000005">
    <property type="protein sequence ID" value="EEP54914.1"/>
    <property type="molecule type" value="Genomic_DNA"/>
</dbReference>
<dbReference type="eggNOG" id="COG1813">
    <property type="taxonomic scope" value="Bacteria"/>
</dbReference>
<dbReference type="SMART" id="SM00530">
    <property type="entry name" value="HTH_XRE"/>
    <property type="match status" value="1"/>
</dbReference>
<dbReference type="Proteomes" id="UP000003081">
    <property type="component" value="Unassembled WGS sequence"/>
</dbReference>
<dbReference type="CDD" id="cd00093">
    <property type="entry name" value="HTH_XRE"/>
    <property type="match status" value="1"/>
</dbReference>
<dbReference type="SUPFAM" id="SSF47413">
    <property type="entry name" value="lambda repressor-like DNA-binding domains"/>
    <property type="match status" value="1"/>
</dbReference>
<evidence type="ECO:0000313" key="2">
    <source>
        <dbReference type="EMBL" id="EEP54914.1"/>
    </source>
</evidence>
<dbReference type="AlphaFoldDB" id="C4II65"/>
<dbReference type="InterPro" id="IPR010982">
    <property type="entry name" value="Lambda_DNA-bd_dom_sf"/>
</dbReference>
<dbReference type="Gene3D" id="1.10.260.40">
    <property type="entry name" value="lambda repressor-like DNA-binding domains"/>
    <property type="match status" value="1"/>
</dbReference>
<dbReference type="InterPro" id="IPR018247">
    <property type="entry name" value="EF_Hand_1_Ca_BS"/>
</dbReference>
<reference evidence="2 3" key="1">
    <citation type="submission" date="2009-08" db="EMBL/GenBank/DDBJ databases">
        <authorList>
            <person name="Shrivastava S."/>
            <person name="Brinkac L.B."/>
            <person name="Brown J.L."/>
            <person name="Bruce D.B."/>
            <person name="Detter C."/>
            <person name="Green L.D."/>
            <person name="Munk C.A."/>
            <person name="Rogers Y.C."/>
            <person name="Tapia R."/>
            <person name="Sims D.R."/>
            <person name="Smith L.A."/>
            <person name="Smith T.J."/>
            <person name="Sutton G."/>
            <person name="Brettin T."/>
        </authorList>
    </citation>
    <scope>NUCLEOTIDE SEQUENCE [LARGE SCALE GENOMIC DNA]</scope>
    <source>
        <strain evidence="3">E4 str. BoNT E BL5262</strain>
    </source>
</reference>
<protein>
    <submittedName>
        <fullName evidence="2">Putative prophage LambdaCh01, transcriptional regulator</fullName>
    </submittedName>
</protein>
<dbReference type="PROSITE" id="PS50943">
    <property type="entry name" value="HTH_CROC1"/>
    <property type="match status" value="1"/>
</dbReference>
<organism evidence="2 3">
    <name type="scientific">Clostridium butyricum E4 str. BoNT E BL5262</name>
    <dbReference type="NCBI Taxonomy" id="632245"/>
    <lineage>
        <taxon>Bacteria</taxon>
        <taxon>Bacillati</taxon>
        <taxon>Bacillota</taxon>
        <taxon>Clostridia</taxon>
        <taxon>Eubacteriales</taxon>
        <taxon>Clostridiaceae</taxon>
        <taxon>Clostridium</taxon>
    </lineage>
</organism>
<dbReference type="PROSITE" id="PS00018">
    <property type="entry name" value="EF_HAND_1"/>
    <property type="match status" value="1"/>
</dbReference>
<feature type="domain" description="HTH cro/C1-type" evidence="1">
    <location>
        <begin position="10"/>
        <end position="59"/>
    </location>
</feature>
<name>C4II65_CLOBU</name>
<evidence type="ECO:0000259" key="1">
    <source>
        <dbReference type="PROSITE" id="PS50943"/>
    </source>
</evidence>
<accession>C4II65</accession>
<dbReference type="Pfam" id="PF01381">
    <property type="entry name" value="HTH_3"/>
    <property type="match status" value="1"/>
</dbReference>